<keyword evidence="2" id="KW-0067">ATP-binding</keyword>
<dbReference type="Proteomes" id="UP001408789">
    <property type="component" value="Unassembled WGS sequence"/>
</dbReference>
<feature type="signal peptide" evidence="3">
    <location>
        <begin position="1"/>
        <end position="20"/>
    </location>
</feature>
<feature type="chain" id="PRO_5042910638" evidence="3">
    <location>
        <begin position="21"/>
        <end position="261"/>
    </location>
</feature>
<sequence>MIPVYFFVLFLLSCLPLLHSVNDKNISMPICPESFTCPNLASFKYPFYNVTDTQCGLIKVDCTSKGAKIQLGGLSYDIIGKFDSDILHIWNTTFEQLVSNKSCDALTHNLTPPSPSPLLYSISIFPNINLFKCKKHLTYDERTYAYIDPHSYNSYDRCIDYDFYYKYLNGTLPTDLPYACQVVQLPVKFSNRPGIDETDIFSLLPSLPSFLFKMSPSCDDCYKKGHRCDAKNGDVYCSDVIKEKPETEPTPDPNHEPIFTR</sequence>
<dbReference type="AlphaFoldDB" id="A0AAP0CWZ9"/>
<keyword evidence="5" id="KW-1185">Reference proteome</keyword>
<reference evidence="4 5" key="1">
    <citation type="submission" date="2024-04" db="EMBL/GenBank/DDBJ databases">
        <title>The reference genome of an endangered Asteraceae, Deinandra increscens subsp. villosa, native to the Central Coast of California.</title>
        <authorList>
            <person name="Guilliams M."/>
            <person name="Hasenstab-Lehman K."/>
            <person name="Meyer R."/>
            <person name="Mcevoy S."/>
        </authorList>
    </citation>
    <scope>NUCLEOTIDE SEQUENCE [LARGE SCALE GENOMIC DNA]</scope>
    <source>
        <tissue evidence="4">Leaf</tissue>
    </source>
</reference>
<comment type="caution">
    <text evidence="4">The sequence shown here is derived from an EMBL/GenBank/DDBJ whole genome shotgun (WGS) entry which is preliminary data.</text>
</comment>
<gene>
    <name evidence="4" type="ORF">SSX86_015938</name>
</gene>
<evidence type="ECO:0000256" key="3">
    <source>
        <dbReference type="SAM" id="SignalP"/>
    </source>
</evidence>
<keyword evidence="1" id="KW-0547">Nucleotide-binding</keyword>
<evidence type="ECO:0000313" key="5">
    <source>
        <dbReference type="Proteomes" id="UP001408789"/>
    </source>
</evidence>
<proteinExistence type="predicted"/>
<keyword evidence="3" id="KW-0732">Signal</keyword>
<dbReference type="GO" id="GO:0016301">
    <property type="term" value="F:kinase activity"/>
    <property type="evidence" value="ECO:0007669"/>
    <property type="project" value="TreeGrafter"/>
</dbReference>
<dbReference type="PANTHER" id="PTHR46008">
    <property type="entry name" value="LEAF RUST 10 DISEASE-RESISTANCE LOCUS RECEPTOR-LIKE PROTEIN KINASE-LIKE 1.4"/>
    <property type="match status" value="1"/>
</dbReference>
<dbReference type="GO" id="GO:0005524">
    <property type="term" value="F:ATP binding"/>
    <property type="evidence" value="ECO:0007669"/>
    <property type="project" value="UniProtKB-KW"/>
</dbReference>
<evidence type="ECO:0000256" key="2">
    <source>
        <dbReference type="ARBA" id="ARBA00022840"/>
    </source>
</evidence>
<name>A0AAP0CWZ9_9ASTR</name>
<accession>A0AAP0CWZ9</accession>
<dbReference type="EMBL" id="JBCNJP010000017">
    <property type="protein sequence ID" value="KAK9064556.1"/>
    <property type="molecule type" value="Genomic_DNA"/>
</dbReference>
<protein>
    <submittedName>
        <fullName evidence="4">Uncharacterized protein</fullName>
    </submittedName>
</protein>
<evidence type="ECO:0000313" key="4">
    <source>
        <dbReference type="EMBL" id="KAK9064556.1"/>
    </source>
</evidence>
<organism evidence="4 5">
    <name type="scientific">Deinandra increscens subsp. villosa</name>
    <dbReference type="NCBI Taxonomy" id="3103831"/>
    <lineage>
        <taxon>Eukaryota</taxon>
        <taxon>Viridiplantae</taxon>
        <taxon>Streptophyta</taxon>
        <taxon>Embryophyta</taxon>
        <taxon>Tracheophyta</taxon>
        <taxon>Spermatophyta</taxon>
        <taxon>Magnoliopsida</taxon>
        <taxon>eudicotyledons</taxon>
        <taxon>Gunneridae</taxon>
        <taxon>Pentapetalae</taxon>
        <taxon>asterids</taxon>
        <taxon>campanulids</taxon>
        <taxon>Asterales</taxon>
        <taxon>Asteraceae</taxon>
        <taxon>Asteroideae</taxon>
        <taxon>Heliantheae alliance</taxon>
        <taxon>Madieae</taxon>
        <taxon>Madiinae</taxon>
        <taxon>Deinandra</taxon>
    </lineage>
</organism>
<dbReference type="PANTHER" id="PTHR46008:SF25">
    <property type="entry name" value="PROTEIN KINASE DOMAIN-CONTAINING PROTEIN"/>
    <property type="match status" value="1"/>
</dbReference>
<evidence type="ECO:0000256" key="1">
    <source>
        <dbReference type="ARBA" id="ARBA00022741"/>
    </source>
</evidence>